<evidence type="ECO:0000256" key="5">
    <source>
        <dbReference type="ARBA" id="ARBA00022692"/>
    </source>
</evidence>
<proteinExistence type="predicted"/>
<dbReference type="PANTHER" id="PTHR32024:SF1">
    <property type="entry name" value="KTR SYSTEM POTASSIUM UPTAKE PROTEIN B"/>
    <property type="match status" value="1"/>
</dbReference>
<evidence type="ECO:0000313" key="11">
    <source>
        <dbReference type="EMBL" id="MSS43822.1"/>
    </source>
</evidence>
<protein>
    <submittedName>
        <fullName evidence="11">Trk family potassium uptake protein</fullName>
    </submittedName>
</protein>
<dbReference type="PANTHER" id="PTHR32024">
    <property type="entry name" value="TRK SYSTEM POTASSIUM UPTAKE PROTEIN TRKG-RELATED"/>
    <property type="match status" value="1"/>
</dbReference>
<evidence type="ECO:0000256" key="3">
    <source>
        <dbReference type="ARBA" id="ARBA00022475"/>
    </source>
</evidence>
<keyword evidence="9 10" id="KW-0472">Membrane</keyword>
<evidence type="ECO:0000313" key="12">
    <source>
        <dbReference type="Proteomes" id="UP000462760"/>
    </source>
</evidence>
<dbReference type="AlphaFoldDB" id="A0A844FIQ1"/>
<evidence type="ECO:0000256" key="8">
    <source>
        <dbReference type="ARBA" id="ARBA00023065"/>
    </source>
</evidence>
<name>A0A844FIQ1_9FIRM</name>
<reference evidence="11 12" key="1">
    <citation type="submission" date="2019-08" db="EMBL/GenBank/DDBJ databases">
        <title>In-depth cultivation of the pig gut microbiome towards novel bacterial diversity and tailored functional studies.</title>
        <authorList>
            <person name="Wylensek D."/>
            <person name="Hitch T.C.A."/>
            <person name="Clavel T."/>
        </authorList>
    </citation>
    <scope>NUCLEOTIDE SEQUENCE [LARGE SCALE GENOMIC DNA]</scope>
    <source>
        <strain evidence="11 12">Med78-601-WT-4W-RMD-3</strain>
    </source>
</reference>
<dbReference type="NCBIfam" id="TIGR00933">
    <property type="entry name" value="2a38"/>
    <property type="match status" value="1"/>
</dbReference>
<keyword evidence="8" id="KW-0406">Ion transport</keyword>
<dbReference type="GO" id="GO:0015379">
    <property type="term" value="F:potassium:chloride symporter activity"/>
    <property type="evidence" value="ECO:0007669"/>
    <property type="project" value="InterPro"/>
</dbReference>
<keyword evidence="2" id="KW-0813">Transport</keyword>
<evidence type="ECO:0000256" key="4">
    <source>
        <dbReference type="ARBA" id="ARBA00022538"/>
    </source>
</evidence>
<dbReference type="Pfam" id="PF02386">
    <property type="entry name" value="TrkH"/>
    <property type="match status" value="1"/>
</dbReference>
<evidence type="ECO:0000256" key="9">
    <source>
        <dbReference type="ARBA" id="ARBA00023136"/>
    </source>
</evidence>
<dbReference type="InterPro" id="IPR004772">
    <property type="entry name" value="TrkH"/>
</dbReference>
<evidence type="ECO:0000256" key="6">
    <source>
        <dbReference type="ARBA" id="ARBA00022958"/>
    </source>
</evidence>
<dbReference type="OrthoDB" id="9810952at2"/>
<dbReference type="RefSeq" id="WP_154484500.1">
    <property type="nucleotide sequence ID" value="NZ_JAHLOA010000012.1"/>
</dbReference>
<feature type="transmembrane region" description="Helical" evidence="10">
    <location>
        <begin position="46"/>
        <end position="67"/>
    </location>
</feature>
<evidence type="ECO:0000256" key="10">
    <source>
        <dbReference type="SAM" id="Phobius"/>
    </source>
</evidence>
<dbReference type="Proteomes" id="UP000462760">
    <property type="component" value="Unassembled WGS sequence"/>
</dbReference>
<evidence type="ECO:0000256" key="2">
    <source>
        <dbReference type="ARBA" id="ARBA00022448"/>
    </source>
</evidence>
<feature type="transmembrane region" description="Helical" evidence="10">
    <location>
        <begin position="133"/>
        <end position="150"/>
    </location>
</feature>
<feature type="transmembrane region" description="Helical" evidence="10">
    <location>
        <begin position="348"/>
        <end position="372"/>
    </location>
</feature>
<evidence type="ECO:0000256" key="7">
    <source>
        <dbReference type="ARBA" id="ARBA00022989"/>
    </source>
</evidence>
<feature type="transmembrane region" description="Helical" evidence="10">
    <location>
        <begin position="162"/>
        <end position="181"/>
    </location>
</feature>
<keyword evidence="5 10" id="KW-0812">Transmembrane</keyword>
<keyword evidence="7 10" id="KW-1133">Transmembrane helix</keyword>
<feature type="transmembrane region" description="Helical" evidence="10">
    <location>
        <begin position="228"/>
        <end position="250"/>
    </location>
</feature>
<dbReference type="EMBL" id="VULR01000011">
    <property type="protein sequence ID" value="MSS43822.1"/>
    <property type="molecule type" value="Genomic_DNA"/>
</dbReference>
<accession>A0A844FIQ1</accession>
<feature type="transmembrane region" description="Helical" evidence="10">
    <location>
        <begin position="296"/>
        <end position="328"/>
    </location>
</feature>
<feature type="transmembrane region" description="Helical" evidence="10">
    <location>
        <begin position="408"/>
        <end position="429"/>
    </location>
</feature>
<comment type="caution">
    <text evidence="11">The sequence shown here is derived from an EMBL/GenBank/DDBJ whole genome shotgun (WGS) entry which is preliminary data.</text>
</comment>
<comment type="subcellular location">
    <subcellularLocation>
        <location evidence="1">Cell membrane</location>
        <topology evidence="1">Multi-pass membrane protein</topology>
    </subcellularLocation>
</comment>
<keyword evidence="3" id="KW-1003">Cell membrane</keyword>
<organism evidence="11 12">
    <name type="scientific">Anaerosalibacter bizertensis</name>
    <dbReference type="NCBI Taxonomy" id="932217"/>
    <lineage>
        <taxon>Bacteria</taxon>
        <taxon>Bacillati</taxon>
        <taxon>Bacillota</taxon>
        <taxon>Tissierellia</taxon>
        <taxon>Tissierellales</taxon>
        <taxon>Sporanaerobacteraceae</taxon>
        <taxon>Anaerosalibacter</taxon>
    </lineage>
</organism>
<feature type="transmembrane region" description="Helical" evidence="10">
    <location>
        <begin position="79"/>
        <end position="103"/>
    </location>
</feature>
<evidence type="ECO:0000256" key="1">
    <source>
        <dbReference type="ARBA" id="ARBA00004651"/>
    </source>
</evidence>
<keyword evidence="6" id="KW-0630">Potassium</keyword>
<gene>
    <name evidence="11" type="ORF">FYJ27_08800</name>
</gene>
<feature type="transmembrane region" description="Helical" evidence="10">
    <location>
        <begin position="20"/>
        <end position="40"/>
    </location>
</feature>
<dbReference type="GO" id="GO:0005886">
    <property type="term" value="C:plasma membrane"/>
    <property type="evidence" value="ECO:0007669"/>
    <property type="project" value="UniProtKB-SubCell"/>
</dbReference>
<sequence>MDFLKRRLRQLELNPPRVLALGFAGLILIGAILLNLPIASKSGESIGFINALFTSASSVCVTGLVVVNTGEYWSLFGHIVIICLIQMGGLGFMTLATLVALILGKKITLKERLIIKEQLNQETMSGLVKLTKYVILSTFAIEGLGALFLSTRFIPRYGFIKGLWFSIFHSISAFCNAGFDITGNSIVPFKGDIVVNLTIAFLIIIGGLGFSVYIDISRHKRFNRLSLHSKLVLVITLILIIVGMILFYIIEWDNLGTLEPLNTKERIVASFFQSVVTRTAGFNSIDMSKMKDTTTFIMIILMFIGGSPGSTAGGIKTTTFGAILLTTFTVIRGGRDVVAYKRRIPQEIIYRALTIASIGIFLVTVISMILTISEGANFLDLLFETTSAFATVGLTRGVTPDLTDFGKILIAITMYLGRVGPLTMAFAFAKRQKNSIKNYRYSEGNILVG</sequence>
<keyword evidence="4" id="KW-0633">Potassium transport</keyword>
<dbReference type="InterPro" id="IPR003445">
    <property type="entry name" value="Cat_transpt"/>
</dbReference>
<feature type="transmembrane region" description="Helical" evidence="10">
    <location>
        <begin position="193"/>
        <end position="216"/>
    </location>
</feature>